<dbReference type="EMBL" id="JABVEC010000067">
    <property type="protein sequence ID" value="MBC6471300.1"/>
    <property type="molecule type" value="Genomic_DNA"/>
</dbReference>
<gene>
    <name evidence="2" type="ORF">HKK74_38325</name>
</gene>
<accession>A0ABR7M2Q6</accession>
<keyword evidence="3" id="KW-1185">Reference proteome</keyword>
<protein>
    <recommendedName>
        <fullName evidence="4">Transposase</fullName>
    </recommendedName>
</protein>
<proteinExistence type="predicted"/>
<feature type="region of interest" description="Disordered" evidence="1">
    <location>
        <begin position="25"/>
        <end position="65"/>
    </location>
</feature>
<comment type="caution">
    <text evidence="2">The sequence shown here is derived from an EMBL/GenBank/DDBJ whole genome shotgun (WGS) entry which is preliminary data.</text>
</comment>
<feature type="non-terminal residue" evidence="2">
    <location>
        <position position="1"/>
    </location>
</feature>
<organism evidence="2 3">
    <name type="scientific">Actinomadura alba</name>
    <dbReference type="NCBI Taxonomy" id="406431"/>
    <lineage>
        <taxon>Bacteria</taxon>
        <taxon>Bacillati</taxon>
        <taxon>Actinomycetota</taxon>
        <taxon>Actinomycetes</taxon>
        <taxon>Streptosporangiales</taxon>
        <taxon>Thermomonosporaceae</taxon>
        <taxon>Actinomadura</taxon>
    </lineage>
</organism>
<sequence>KIWTLGNISVKLVARAVEAAWPTARTTITTPTPPLPAKAEAAAGGTSRLARPDHYPLGTDRAADPIRVLHDAPPRAEGGNSTAPQS</sequence>
<name>A0ABR7M2Q6_9ACTN</name>
<evidence type="ECO:0000313" key="2">
    <source>
        <dbReference type="EMBL" id="MBC6471300.1"/>
    </source>
</evidence>
<reference evidence="2 3" key="1">
    <citation type="submission" date="2020-06" db="EMBL/GenBank/DDBJ databases">
        <title>Actinomadura xiongansis sp. nov., isolated from soil of Baiyangdian.</title>
        <authorList>
            <person name="Zhang X."/>
        </authorList>
    </citation>
    <scope>NUCLEOTIDE SEQUENCE [LARGE SCALE GENOMIC DNA]</scope>
    <source>
        <strain evidence="2 3">HBUM206468</strain>
    </source>
</reference>
<evidence type="ECO:0000313" key="3">
    <source>
        <dbReference type="Proteomes" id="UP000805614"/>
    </source>
</evidence>
<dbReference type="Proteomes" id="UP000805614">
    <property type="component" value="Unassembled WGS sequence"/>
</dbReference>
<evidence type="ECO:0000256" key="1">
    <source>
        <dbReference type="SAM" id="MobiDB-lite"/>
    </source>
</evidence>
<evidence type="ECO:0008006" key="4">
    <source>
        <dbReference type="Google" id="ProtNLM"/>
    </source>
</evidence>